<proteinExistence type="predicted"/>
<name>A0A9P6DM49_9AGAM</name>
<reference evidence="2" key="1">
    <citation type="journal article" date="2020" name="Nat. Commun.">
        <title>Large-scale genome sequencing of mycorrhizal fungi provides insights into the early evolution of symbiotic traits.</title>
        <authorList>
            <person name="Miyauchi S."/>
            <person name="Kiss E."/>
            <person name="Kuo A."/>
            <person name="Drula E."/>
            <person name="Kohler A."/>
            <person name="Sanchez-Garcia M."/>
            <person name="Morin E."/>
            <person name="Andreopoulos B."/>
            <person name="Barry K.W."/>
            <person name="Bonito G."/>
            <person name="Buee M."/>
            <person name="Carver A."/>
            <person name="Chen C."/>
            <person name="Cichocki N."/>
            <person name="Clum A."/>
            <person name="Culley D."/>
            <person name="Crous P.W."/>
            <person name="Fauchery L."/>
            <person name="Girlanda M."/>
            <person name="Hayes R.D."/>
            <person name="Keri Z."/>
            <person name="LaButti K."/>
            <person name="Lipzen A."/>
            <person name="Lombard V."/>
            <person name="Magnuson J."/>
            <person name="Maillard F."/>
            <person name="Murat C."/>
            <person name="Nolan M."/>
            <person name="Ohm R.A."/>
            <person name="Pangilinan J."/>
            <person name="Pereira M.F."/>
            <person name="Perotto S."/>
            <person name="Peter M."/>
            <person name="Pfister S."/>
            <person name="Riley R."/>
            <person name="Sitrit Y."/>
            <person name="Stielow J.B."/>
            <person name="Szollosi G."/>
            <person name="Zifcakova L."/>
            <person name="Stursova M."/>
            <person name="Spatafora J.W."/>
            <person name="Tedersoo L."/>
            <person name="Vaario L.M."/>
            <person name="Yamada A."/>
            <person name="Yan M."/>
            <person name="Wang P."/>
            <person name="Xu J."/>
            <person name="Bruns T."/>
            <person name="Baldrian P."/>
            <person name="Vilgalys R."/>
            <person name="Dunand C."/>
            <person name="Henrissat B."/>
            <person name="Grigoriev I.V."/>
            <person name="Hibbett D."/>
            <person name="Nagy L.G."/>
            <person name="Martin F.M."/>
        </authorList>
    </citation>
    <scope>NUCLEOTIDE SEQUENCE</scope>
    <source>
        <strain evidence="2">UP504</strain>
    </source>
</reference>
<evidence type="ECO:0000313" key="3">
    <source>
        <dbReference type="Proteomes" id="UP000886523"/>
    </source>
</evidence>
<evidence type="ECO:0008006" key="4">
    <source>
        <dbReference type="Google" id="ProtNLM"/>
    </source>
</evidence>
<organism evidence="2 3">
    <name type="scientific">Hydnum rufescens UP504</name>
    <dbReference type="NCBI Taxonomy" id="1448309"/>
    <lineage>
        <taxon>Eukaryota</taxon>
        <taxon>Fungi</taxon>
        <taxon>Dikarya</taxon>
        <taxon>Basidiomycota</taxon>
        <taxon>Agaricomycotina</taxon>
        <taxon>Agaricomycetes</taxon>
        <taxon>Cantharellales</taxon>
        <taxon>Hydnaceae</taxon>
        <taxon>Hydnum</taxon>
    </lineage>
</organism>
<evidence type="ECO:0000313" key="2">
    <source>
        <dbReference type="EMBL" id="KAF9503185.1"/>
    </source>
</evidence>
<evidence type="ECO:0000256" key="1">
    <source>
        <dbReference type="SAM" id="MobiDB-lite"/>
    </source>
</evidence>
<dbReference type="EMBL" id="MU129421">
    <property type="protein sequence ID" value="KAF9503185.1"/>
    <property type="molecule type" value="Genomic_DNA"/>
</dbReference>
<accession>A0A9P6DM49</accession>
<sequence>MLEFVSELFVHLAPNEAAWADTLVKFLARRGHVFKAQDSLRQRFGSALAQYQVLVRVVDAEINKQISVACHEVLSHDPADWDNVALETIVLPKLDESTPITARLYVSARTDGHSIQEPTTSTMNDLIEGSANEPTMSSLPLGSCSGPNPCVTPSDYLRSHCPLCFGAHNKAGDSKLPEFFLCLDACFAIRRNKDYDHHPGRKKQPGSQDPCIIPPGTHELPRSFLEAWKARVEAACPVKSHNRHTTCVSKKGEYAADVADTEDDHVELGLHVPNLYLDSCGESFVAADGGRVKTPGGHFLDTGVMAGVCCHDRVIVWGNMWTPGKQQFYALAIIDFVMAQLPVDWQVGILYDVGCQIHRSALKWNLWVCQLWYHPRKSDGWGLTDGEGCEHLWSDLQCLIPNLHVAGFHHRLFLLDVQIEHLDHSKMCEAGVCNEYLQLQFKEQRAYQSRPLERQSKKKGFHTVEKILSVHHHLYIAQDLVDVLQKQLLSVPVSDTVASRNEIAEITSALVEQEKVVVRLSKQDDDLTAVLKLGDPMSYDNLMKMKEHPWFEHQLNMHALKAHIIAKACQKNFEMDNLTGAFRSKAVNHNTMEHTSKALKWRYRSVKSLVVDYNKRHQSMIKLRGQQRIPRNAVIPPPIDIKGLFNLDVDNDIWQDVGLADDEFEGKVLPWLGDEDVRNGIQLVQELTNCRDELSLCEQELYSLQLWFEEESAALMAALGACKGDPDVHFLMLERVQWLTDLGRRWERSINTLCPTDVSDGLDAPDAQNTLSKPQLDCMTVLAEHAGIQQQTRQPLDVLHNPDAEESVDSSDDGEDFELEPTPIPGDSALIAAMDLVDKNCSSDGGNEVDSSDEEESSNEL</sequence>
<dbReference type="InterPro" id="IPR040521">
    <property type="entry name" value="KDZ"/>
</dbReference>
<protein>
    <recommendedName>
        <fullName evidence="4">CxC2-like cysteine cluster KDZ transposase-associated domain-containing protein</fullName>
    </recommendedName>
</protein>
<dbReference type="Proteomes" id="UP000886523">
    <property type="component" value="Unassembled WGS sequence"/>
</dbReference>
<dbReference type="PANTHER" id="PTHR33096:SF1">
    <property type="entry name" value="CXC1-LIKE CYSTEINE CLUSTER ASSOCIATED WITH KDZ TRANSPOSASES DOMAIN-CONTAINING PROTEIN"/>
    <property type="match status" value="1"/>
</dbReference>
<feature type="region of interest" description="Disordered" evidence="1">
    <location>
        <begin position="791"/>
        <end position="861"/>
    </location>
</feature>
<dbReference type="Pfam" id="PF18758">
    <property type="entry name" value="KDZ"/>
    <property type="match status" value="2"/>
</dbReference>
<gene>
    <name evidence="2" type="ORF">BS47DRAFT_1402660</name>
</gene>
<feature type="compositionally biased region" description="Acidic residues" evidence="1">
    <location>
        <begin position="804"/>
        <end position="819"/>
    </location>
</feature>
<comment type="caution">
    <text evidence="2">The sequence shown here is derived from an EMBL/GenBank/DDBJ whole genome shotgun (WGS) entry which is preliminary data.</text>
</comment>
<keyword evidence="3" id="KW-1185">Reference proteome</keyword>
<feature type="compositionally biased region" description="Acidic residues" evidence="1">
    <location>
        <begin position="850"/>
        <end position="861"/>
    </location>
</feature>
<dbReference type="PANTHER" id="PTHR33096">
    <property type="entry name" value="CXC2 DOMAIN-CONTAINING PROTEIN"/>
    <property type="match status" value="1"/>
</dbReference>
<dbReference type="AlphaFoldDB" id="A0A9P6DM49"/>